<dbReference type="InterPro" id="IPR003657">
    <property type="entry name" value="WRKY_dom"/>
</dbReference>
<feature type="compositionally biased region" description="Basic and acidic residues" evidence="6">
    <location>
        <begin position="69"/>
        <end position="79"/>
    </location>
</feature>
<dbReference type="GO" id="GO:0043565">
    <property type="term" value="F:sequence-specific DNA binding"/>
    <property type="evidence" value="ECO:0007669"/>
    <property type="project" value="InterPro"/>
</dbReference>
<organism evidence="8 9">
    <name type="scientific">Genlisea aurea</name>
    <dbReference type="NCBI Taxonomy" id="192259"/>
    <lineage>
        <taxon>Eukaryota</taxon>
        <taxon>Viridiplantae</taxon>
        <taxon>Streptophyta</taxon>
        <taxon>Embryophyta</taxon>
        <taxon>Tracheophyta</taxon>
        <taxon>Spermatophyta</taxon>
        <taxon>Magnoliopsida</taxon>
        <taxon>eudicotyledons</taxon>
        <taxon>Gunneridae</taxon>
        <taxon>Pentapetalae</taxon>
        <taxon>asterids</taxon>
        <taxon>lamiids</taxon>
        <taxon>Lamiales</taxon>
        <taxon>Lentibulariaceae</taxon>
        <taxon>Genlisea</taxon>
    </lineage>
</organism>
<dbReference type="GO" id="GO:0031347">
    <property type="term" value="P:regulation of defense response"/>
    <property type="evidence" value="ECO:0007669"/>
    <property type="project" value="UniProtKB-ARBA"/>
</dbReference>
<feature type="domain" description="WRKY" evidence="7">
    <location>
        <begin position="96"/>
        <end position="159"/>
    </location>
</feature>
<dbReference type="EMBL" id="AUSU01003885">
    <property type="protein sequence ID" value="EPS66072.1"/>
    <property type="molecule type" value="Genomic_DNA"/>
</dbReference>
<evidence type="ECO:0000256" key="3">
    <source>
        <dbReference type="ARBA" id="ARBA00023125"/>
    </source>
</evidence>
<dbReference type="OrthoDB" id="1879341at2759"/>
<keyword evidence="5" id="KW-0539">Nucleus</keyword>
<dbReference type="GO" id="GO:0042742">
    <property type="term" value="P:defense response to bacterium"/>
    <property type="evidence" value="ECO:0007669"/>
    <property type="project" value="UniProtKB-ARBA"/>
</dbReference>
<dbReference type="FunFam" id="2.20.25.80:FF:000008">
    <property type="entry name" value="WRKY transcription factor 40"/>
    <property type="match status" value="1"/>
</dbReference>
<dbReference type="Gene3D" id="2.20.25.80">
    <property type="entry name" value="WRKY domain"/>
    <property type="match status" value="1"/>
</dbReference>
<evidence type="ECO:0000256" key="5">
    <source>
        <dbReference type="ARBA" id="ARBA00023242"/>
    </source>
</evidence>
<name>S8E1A4_9LAMI</name>
<evidence type="ECO:0000256" key="6">
    <source>
        <dbReference type="SAM" id="MobiDB-lite"/>
    </source>
</evidence>
<comment type="subcellular location">
    <subcellularLocation>
        <location evidence="1">Nucleus</location>
    </subcellularLocation>
</comment>
<evidence type="ECO:0000256" key="1">
    <source>
        <dbReference type="ARBA" id="ARBA00004123"/>
    </source>
</evidence>
<feature type="non-terminal residue" evidence="8">
    <location>
        <position position="251"/>
    </location>
</feature>
<sequence>TALESELKRVKQENRKLTELLNLVRRNYSDLKSKQSGEHENHGNNNKKRKTSEGSADHDGSESISSDEDSTRIMPKEEHRIKERISRVFIKTDGSDKSLIVKDGYQWRKYGQKQTRDNPCPRAYFKCAFAPSCPVKKKVQRSIDDQTIVVATYEGEHNHAECHPRSNRNSDVTNPMRHSTSASAAAATAALGLIDNNDKRREEKAREEEGSAVTNVESDAGELHRLLAERMATTLTRDPMFRAAIAAAIGG</sequence>
<feature type="non-terminal residue" evidence="8">
    <location>
        <position position="1"/>
    </location>
</feature>
<feature type="compositionally biased region" description="Basic and acidic residues" evidence="6">
    <location>
        <begin position="51"/>
        <end position="61"/>
    </location>
</feature>
<feature type="region of interest" description="Disordered" evidence="6">
    <location>
        <begin position="159"/>
        <end position="218"/>
    </location>
</feature>
<accession>S8E1A4</accession>
<feature type="compositionally biased region" description="Basic and acidic residues" evidence="6">
    <location>
        <begin position="28"/>
        <end position="42"/>
    </location>
</feature>
<dbReference type="PANTHER" id="PTHR31429:SF3">
    <property type="entry name" value="WRKY TRANSCRIPTION FACTOR 40-RELATED"/>
    <property type="match status" value="1"/>
</dbReference>
<feature type="region of interest" description="Disordered" evidence="6">
    <location>
        <begin position="28"/>
        <end position="79"/>
    </location>
</feature>
<evidence type="ECO:0000313" key="8">
    <source>
        <dbReference type="EMBL" id="EPS66072.1"/>
    </source>
</evidence>
<dbReference type="GO" id="GO:0005634">
    <property type="term" value="C:nucleus"/>
    <property type="evidence" value="ECO:0007669"/>
    <property type="project" value="UniProtKB-SubCell"/>
</dbReference>
<dbReference type="Pfam" id="PF03106">
    <property type="entry name" value="WRKY"/>
    <property type="match status" value="1"/>
</dbReference>
<protein>
    <recommendedName>
        <fullName evidence="7">WRKY domain-containing protein</fullName>
    </recommendedName>
</protein>
<dbReference type="InterPro" id="IPR044810">
    <property type="entry name" value="WRKY_plant"/>
</dbReference>
<feature type="compositionally biased region" description="Low complexity" evidence="6">
    <location>
        <begin position="179"/>
        <end position="190"/>
    </location>
</feature>
<evidence type="ECO:0000256" key="2">
    <source>
        <dbReference type="ARBA" id="ARBA00023015"/>
    </source>
</evidence>
<evidence type="ECO:0000313" key="9">
    <source>
        <dbReference type="Proteomes" id="UP000015453"/>
    </source>
</evidence>
<dbReference type="SMART" id="SM00774">
    <property type="entry name" value="WRKY"/>
    <property type="match status" value="1"/>
</dbReference>
<dbReference type="InterPro" id="IPR036576">
    <property type="entry name" value="WRKY_dom_sf"/>
</dbReference>
<dbReference type="AlphaFoldDB" id="S8E1A4"/>
<proteinExistence type="predicted"/>
<evidence type="ECO:0000259" key="7">
    <source>
        <dbReference type="PROSITE" id="PS50811"/>
    </source>
</evidence>
<keyword evidence="4" id="KW-0804">Transcription</keyword>
<dbReference type="PROSITE" id="PS50811">
    <property type="entry name" value="WRKY"/>
    <property type="match status" value="1"/>
</dbReference>
<comment type="caution">
    <text evidence="8">The sequence shown here is derived from an EMBL/GenBank/DDBJ whole genome shotgun (WGS) entry which is preliminary data.</text>
</comment>
<feature type="compositionally biased region" description="Basic and acidic residues" evidence="6">
    <location>
        <begin position="196"/>
        <end position="209"/>
    </location>
</feature>
<keyword evidence="2" id="KW-0805">Transcription regulation</keyword>
<dbReference type="PANTHER" id="PTHR31429">
    <property type="entry name" value="WRKY TRANSCRIPTION FACTOR 36-RELATED"/>
    <property type="match status" value="1"/>
</dbReference>
<dbReference type="GO" id="GO:0050832">
    <property type="term" value="P:defense response to fungus"/>
    <property type="evidence" value="ECO:0007669"/>
    <property type="project" value="UniProtKB-ARBA"/>
</dbReference>
<dbReference type="GO" id="GO:0002237">
    <property type="term" value="P:response to molecule of bacterial origin"/>
    <property type="evidence" value="ECO:0007669"/>
    <property type="project" value="UniProtKB-ARBA"/>
</dbReference>
<feature type="compositionally biased region" description="Polar residues" evidence="6">
    <location>
        <begin position="167"/>
        <end position="178"/>
    </location>
</feature>
<keyword evidence="3" id="KW-0238">DNA-binding</keyword>
<dbReference type="SUPFAM" id="SSF118290">
    <property type="entry name" value="WRKY DNA-binding domain"/>
    <property type="match status" value="1"/>
</dbReference>
<keyword evidence="9" id="KW-1185">Reference proteome</keyword>
<dbReference type="GO" id="GO:0003700">
    <property type="term" value="F:DNA-binding transcription factor activity"/>
    <property type="evidence" value="ECO:0007669"/>
    <property type="project" value="InterPro"/>
</dbReference>
<dbReference type="Proteomes" id="UP000015453">
    <property type="component" value="Unassembled WGS sequence"/>
</dbReference>
<reference evidence="8 9" key="1">
    <citation type="journal article" date="2013" name="BMC Genomics">
        <title>The miniature genome of a carnivorous plant Genlisea aurea contains a low number of genes and short non-coding sequences.</title>
        <authorList>
            <person name="Leushkin E.V."/>
            <person name="Sutormin R.A."/>
            <person name="Nabieva E.R."/>
            <person name="Penin A.A."/>
            <person name="Kondrashov A.S."/>
            <person name="Logacheva M.D."/>
        </authorList>
    </citation>
    <scope>NUCLEOTIDE SEQUENCE [LARGE SCALE GENOMIC DNA]</scope>
</reference>
<gene>
    <name evidence="8" type="ORF">M569_08705</name>
</gene>
<evidence type="ECO:0000256" key="4">
    <source>
        <dbReference type="ARBA" id="ARBA00023163"/>
    </source>
</evidence>
<dbReference type="GO" id="GO:0009751">
    <property type="term" value="P:response to salicylic acid"/>
    <property type="evidence" value="ECO:0007669"/>
    <property type="project" value="UniProtKB-ARBA"/>
</dbReference>